<dbReference type="SUPFAM" id="SSF75632">
    <property type="entry name" value="Cullin homology domain"/>
    <property type="match status" value="1"/>
</dbReference>
<dbReference type="HOGENOM" id="CLU_007149_4_2_1"/>
<dbReference type="Pfam" id="PF26557">
    <property type="entry name" value="Cullin_AB"/>
    <property type="match status" value="1"/>
</dbReference>
<dbReference type="AlphaFoldDB" id="T1G1J6"/>
<dbReference type="Pfam" id="PF08672">
    <property type="entry name" value="ANAPC2"/>
    <property type="match status" value="1"/>
</dbReference>
<evidence type="ECO:0000259" key="7">
    <source>
        <dbReference type="PROSITE" id="PS50069"/>
    </source>
</evidence>
<dbReference type="SMART" id="SM00182">
    <property type="entry name" value="CULLIN"/>
    <property type="match status" value="1"/>
</dbReference>
<dbReference type="FunFam" id="1.20.1310.10:FF:000052">
    <property type="entry name" value="Anaphase-promoting complex subunit 2"/>
    <property type="match status" value="1"/>
</dbReference>
<dbReference type="RefSeq" id="XP_009012525.1">
    <property type="nucleotide sequence ID" value="XM_009014277.1"/>
</dbReference>
<keyword evidence="5" id="KW-0131">Cell cycle</keyword>
<evidence type="ECO:0000256" key="4">
    <source>
        <dbReference type="ARBA" id="ARBA00022786"/>
    </source>
</evidence>
<dbReference type="OrthoDB" id="5581181at2759"/>
<accession>T1G1J6</accession>
<dbReference type="GO" id="GO:0031625">
    <property type="term" value="F:ubiquitin protein ligase binding"/>
    <property type="evidence" value="ECO:0007669"/>
    <property type="project" value="InterPro"/>
</dbReference>
<evidence type="ECO:0000256" key="1">
    <source>
        <dbReference type="ARBA" id="ARBA00016068"/>
    </source>
</evidence>
<dbReference type="KEGG" id="hro:HELRODRAFT_73864"/>
<keyword evidence="10" id="KW-1185">Reference proteome</keyword>
<dbReference type="EnsemblMetazoa" id="HelroT73864">
    <property type="protein sequence ID" value="HelroP73864"/>
    <property type="gene ID" value="HelroG73864"/>
</dbReference>
<protein>
    <recommendedName>
        <fullName evidence="1">Anaphase-promoting complex subunit 2</fullName>
    </recommendedName>
</protein>
<dbReference type="InterPro" id="IPR036388">
    <property type="entry name" value="WH-like_DNA-bd_sf"/>
</dbReference>
<dbReference type="GO" id="GO:0007091">
    <property type="term" value="P:metaphase/anaphase transition of mitotic cell cycle"/>
    <property type="evidence" value="ECO:0000318"/>
    <property type="project" value="GO_Central"/>
</dbReference>
<dbReference type="Proteomes" id="UP000015101">
    <property type="component" value="Unassembled WGS sequence"/>
</dbReference>
<feature type="domain" description="Cullin family profile" evidence="7">
    <location>
        <begin position="233"/>
        <end position="466"/>
    </location>
</feature>
<dbReference type="InterPro" id="IPR014786">
    <property type="entry name" value="ANAPC2_C"/>
</dbReference>
<dbReference type="PANTHER" id="PTHR45957:SF1">
    <property type="entry name" value="ANAPHASE-PROMOTING COMPLEX SUBUNIT 2"/>
    <property type="match status" value="1"/>
</dbReference>
<evidence type="ECO:0000256" key="2">
    <source>
        <dbReference type="ARBA" id="ARBA00022618"/>
    </source>
</evidence>
<dbReference type="Gene3D" id="1.20.1310.10">
    <property type="entry name" value="Cullin Repeats"/>
    <property type="match status" value="1"/>
</dbReference>
<dbReference type="GO" id="GO:0005680">
    <property type="term" value="C:anaphase-promoting complex"/>
    <property type="evidence" value="ECO:0000318"/>
    <property type="project" value="GO_Central"/>
</dbReference>
<proteinExistence type="inferred from homology"/>
<dbReference type="FunFam" id="1.10.10.10:FF:000877">
    <property type="entry name" value="Anaphase-promoting complex subunit"/>
    <property type="match status" value="1"/>
</dbReference>
<dbReference type="InterPro" id="IPR036317">
    <property type="entry name" value="Cullin_homology_sf"/>
</dbReference>
<dbReference type="PROSITE" id="PS50069">
    <property type="entry name" value="CULLIN_2"/>
    <property type="match status" value="1"/>
</dbReference>
<evidence type="ECO:0000313" key="10">
    <source>
        <dbReference type="Proteomes" id="UP000015101"/>
    </source>
</evidence>
<evidence type="ECO:0000313" key="9">
    <source>
        <dbReference type="EnsemblMetazoa" id="HelroP73864"/>
    </source>
</evidence>
<dbReference type="Gene3D" id="1.10.10.10">
    <property type="entry name" value="Winged helix-like DNA-binding domain superfamily/Winged helix DNA-binding domain"/>
    <property type="match status" value="1"/>
</dbReference>
<dbReference type="InterPro" id="IPR057975">
    <property type="entry name" value="TPR_ANAPC2"/>
</dbReference>
<evidence type="ECO:0000256" key="3">
    <source>
        <dbReference type="ARBA" id="ARBA00022776"/>
    </source>
</evidence>
<name>T1G1J6_HELRO</name>
<dbReference type="CTD" id="20214944"/>
<evidence type="ECO:0000256" key="6">
    <source>
        <dbReference type="PROSITE-ProRule" id="PRU00330"/>
    </source>
</evidence>
<dbReference type="Gene3D" id="3.30.230.130">
    <property type="entry name" value="Cullin, Chain C, Domain 2"/>
    <property type="match status" value="1"/>
</dbReference>
<reference evidence="10" key="1">
    <citation type="submission" date="2012-12" db="EMBL/GenBank/DDBJ databases">
        <authorList>
            <person name="Hellsten U."/>
            <person name="Grimwood J."/>
            <person name="Chapman J.A."/>
            <person name="Shapiro H."/>
            <person name="Aerts A."/>
            <person name="Otillar R.P."/>
            <person name="Terry A.Y."/>
            <person name="Boore J.L."/>
            <person name="Simakov O."/>
            <person name="Marletaz F."/>
            <person name="Cho S.-J."/>
            <person name="Edsinger-Gonzales E."/>
            <person name="Havlak P."/>
            <person name="Kuo D.-H."/>
            <person name="Larsson T."/>
            <person name="Lv J."/>
            <person name="Arendt D."/>
            <person name="Savage R."/>
            <person name="Osoegawa K."/>
            <person name="de Jong P."/>
            <person name="Lindberg D.R."/>
            <person name="Seaver E.C."/>
            <person name="Weisblat D.A."/>
            <person name="Putnam N.H."/>
            <person name="Grigoriev I.V."/>
            <person name="Rokhsar D.S."/>
        </authorList>
    </citation>
    <scope>NUCLEOTIDE SEQUENCE</scope>
</reference>
<dbReference type="EMBL" id="KB095959">
    <property type="protein sequence ID" value="ESO09432.1"/>
    <property type="molecule type" value="Genomic_DNA"/>
</dbReference>
<dbReference type="GO" id="GO:0006511">
    <property type="term" value="P:ubiquitin-dependent protein catabolic process"/>
    <property type="evidence" value="ECO:0007669"/>
    <property type="project" value="InterPro"/>
</dbReference>
<dbReference type="GO" id="GO:0051301">
    <property type="term" value="P:cell division"/>
    <property type="evidence" value="ECO:0007669"/>
    <property type="project" value="UniProtKB-KW"/>
</dbReference>
<reference evidence="9" key="3">
    <citation type="submission" date="2015-06" db="UniProtKB">
        <authorList>
            <consortium name="EnsemblMetazoa"/>
        </authorList>
    </citation>
    <scope>IDENTIFICATION</scope>
</reference>
<dbReference type="InterPro" id="IPR059120">
    <property type="entry name" value="Cullin-like_AB"/>
</dbReference>
<evidence type="ECO:0000256" key="5">
    <source>
        <dbReference type="ARBA" id="ARBA00023306"/>
    </source>
</evidence>
<dbReference type="InterPro" id="IPR036390">
    <property type="entry name" value="WH_DNA-bd_sf"/>
</dbReference>
<dbReference type="SMART" id="SM01013">
    <property type="entry name" value="APC2"/>
    <property type="match status" value="1"/>
</dbReference>
<dbReference type="GO" id="GO:0070979">
    <property type="term" value="P:protein K11-linked ubiquitination"/>
    <property type="evidence" value="ECO:0000318"/>
    <property type="project" value="GO_Central"/>
</dbReference>
<keyword evidence="3" id="KW-0498">Mitosis</keyword>
<dbReference type="STRING" id="6412.T1G1J6"/>
<evidence type="ECO:0000313" key="8">
    <source>
        <dbReference type="EMBL" id="ESO09432.1"/>
    </source>
</evidence>
<dbReference type="InterPro" id="IPR044554">
    <property type="entry name" value="ANAPC2"/>
</dbReference>
<dbReference type="OMA" id="AAKWQES"/>
<sequence length="583" mass="67289">CQCNSTLKKFNDFFKLLHNLKIIELVITEPMIELIFEKIDNHLELQCKSSYDKSYIKDIYKWIEKLIISWPDEILFKSLEKNESSIRFLSNYAKKFKYYAANIYGKMRIDQLFDIIIEYPDSLPVLMDLIECLKLVPELKMILVYSLKQALKLRLLHPGVNTGDILTAYISTMRALRILDQSGVLLEMVGEPVKQYLKGRDDTVRCIVTSLTEDSNNDLSEELNKGYLLADSDSEDELSCLFNWETWNPDPVEAEPLRPSQASRSFDIISMLVNIYGSKELFIEEYRSLLADRILTQLSYDTVKEIKHLELLKLRFGESQLHQCEIMLKDVSDSRRISNIIQSRKQSVDASDVIPINGMILSAQFWPPRLKDEKVKLPDCLINSMQHYKKSFELLKGNRTLIWKPHLGLVNMEIELKGKILTFNVSPIHAAIIWHFQSKPVYTVDELSSIMQMPTQALQRKIAFWQSQGLLKEDGVDTFRVVDELKSTSQDTMIVDEDTVESVLVSSKDQKEEELQIIWSYIVGMLTNLESLSLERIHAMLKMFAMQGPGSQCSLSDLKAILELKLKELKLVYSNGVYRLPPS</sequence>
<dbReference type="FunCoup" id="T1G1J6">
    <property type="interactions" value="778"/>
</dbReference>
<dbReference type="InterPro" id="IPR016158">
    <property type="entry name" value="Cullin_homology"/>
</dbReference>
<keyword evidence="2" id="KW-0132">Cell division</keyword>
<dbReference type="eggNOG" id="KOG2165">
    <property type="taxonomic scope" value="Eukaryota"/>
</dbReference>
<dbReference type="SUPFAM" id="SSF46785">
    <property type="entry name" value="Winged helix' DNA-binding domain"/>
    <property type="match status" value="1"/>
</dbReference>
<dbReference type="EMBL" id="AMQM01002959">
    <property type="status" value="NOT_ANNOTATED_CDS"/>
    <property type="molecule type" value="Genomic_DNA"/>
</dbReference>
<gene>
    <name evidence="9" type="primary">20214944</name>
    <name evidence="8" type="ORF">HELRODRAFT_73864</name>
</gene>
<reference evidence="8 10" key="2">
    <citation type="journal article" date="2013" name="Nature">
        <title>Insights into bilaterian evolution from three spiralian genomes.</title>
        <authorList>
            <person name="Simakov O."/>
            <person name="Marletaz F."/>
            <person name="Cho S.J."/>
            <person name="Edsinger-Gonzales E."/>
            <person name="Havlak P."/>
            <person name="Hellsten U."/>
            <person name="Kuo D.H."/>
            <person name="Larsson T."/>
            <person name="Lv J."/>
            <person name="Arendt D."/>
            <person name="Savage R."/>
            <person name="Osoegawa K."/>
            <person name="de Jong P."/>
            <person name="Grimwood J."/>
            <person name="Chapman J.A."/>
            <person name="Shapiro H."/>
            <person name="Aerts A."/>
            <person name="Otillar R.P."/>
            <person name="Terry A.Y."/>
            <person name="Boore J.L."/>
            <person name="Grigoriev I.V."/>
            <person name="Lindberg D.R."/>
            <person name="Seaver E.C."/>
            <person name="Weisblat D.A."/>
            <person name="Putnam N.H."/>
            <person name="Rokhsar D.S."/>
        </authorList>
    </citation>
    <scope>NUCLEOTIDE SEQUENCE</scope>
</reference>
<dbReference type="Pfam" id="PF25773">
    <property type="entry name" value="TPR_ANAPC2"/>
    <property type="match status" value="1"/>
</dbReference>
<dbReference type="PANTHER" id="PTHR45957">
    <property type="entry name" value="ANAPHASE-PROMOTING COMPLEX SUBUNIT 2"/>
    <property type="match status" value="1"/>
</dbReference>
<dbReference type="GeneID" id="20214944"/>
<dbReference type="InParanoid" id="T1G1J6"/>
<keyword evidence="4" id="KW-0833">Ubl conjugation pathway</keyword>
<comment type="similarity">
    <text evidence="6">Belongs to the cullin family.</text>
</comment>
<organism evidence="9 10">
    <name type="scientific">Helobdella robusta</name>
    <name type="common">Californian leech</name>
    <dbReference type="NCBI Taxonomy" id="6412"/>
    <lineage>
        <taxon>Eukaryota</taxon>
        <taxon>Metazoa</taxon>
        <taxon>Spiralia</taxon>
        <taxon>Lophotrochozoa</taxon>
        <taxon>Annelida</taxon>
        <taxon>Clitellata</taxon>
        <taxon>Hirudinea</taxon>
        <taxon>Rhynchobdellida</taxon>
        <taxon>Glossiphoniidae</taxon>
        <taxon>Helobdella</taxon>
    </lineage>
</organism>